<dbReference type="InterPro" id="IPR000835">
    <property type="entry name" value="HTH_MarR-typ"/>
</dbReference>
<organism evidence="5 6">
    <name type="scientific">Eubacterium maltosivorans</name>
    <dbReference type="NCBI Taxonomy" id="2041044"/>
    <lineage>
        <taxon>Bacteria</taxon>
        <taxon>Bacillati</taxon>
        <taxon>Bacillota</taxon>
        <taxon>Clostridia</taxon>
        <taxon>Eubacteriales</taxon>
        <taxon>Eubacteriaceae</taxon>
        <taxon>Eubacterium</taxon>
    </lineage>
</organism>
<keyword evidence="1" id="KW-0805">Transcription regulation</keyword>
<proteinExistence type="predicted"/>
<evidence type="ECO:0000259" key="4">
    <source>
        <dbReference type="PROSITE" id="PS50995"/>
    </source>
</evidence>
<dbReference type="SMART" id="SM00347">
    <property type="entry name" value="HTH_MARR"/>
    <property type="match status" value="1"/>
</dbReference>
<dbReference type="SUPFAM" id="SSF46785">
    <property type="entry name" value="Winged helix' DNA-binding domain"/>
    <property type="match status" value="1"/>
</dbReference>
<dbReference type="Proteomes" id="UP000218387">
    <property type="component" value="Chromosome"/>
</dbReference>
<dbReference type="RefSeq" id="WP_058693102.1">
    <property type="nucleotide sequence ID" value="NZ_CABJDW020000013.1"/>
</dbReference>
<dbReference type="PANTHER" id="PTHR42756">
    <property type="entry name" value="TRANSCRIPTIONAL REGULATOR, MARR"/>
    <property type="match status" value="1"/>
</dbReference>
<dbReference type="Pfam" id="PF01047">
    <property type="entry name" value="MarR"/>
    <property type="match status" value="1"/>
</dbReference>
<dbReference type="PRINTS" id="PR00598">
    <property type="entry name" value="HTHMARR"/>
</dbReference>
<keyword evidence="3" id="KW-0804">Transcription</keyword>
<dbReference type="Gene3D" id="1.10.10.10">
    <property type="entry name" value="Winged helix-like DNA-binding domain superfamily/Winged helix DNA-binding domain"/>
    <property type="match status" value="1"/>
</dbReference>
<evidence type="ECO:0000313" key="5">
    <source>
        <dbReference type="EMBL" id="QCT72410.1"/>
    </source>
</evidence>
<gene>
    <name evidence="5" type="ORF">CPZ25_014070</name>
</gene>
<dbReference type="InterPro" id="IPR036390">
    <property type="entry name" value="WH_DNA-bd_sf"/>
</dbReference>
<accession>A0A4P9C9Y3</accession>
<evidence type="ECO:0000313" key="6">
    <source>
        <dbReference type="Proteomes" id="UP000218387"/>
    </source>
</evidence>
<feature type="domain" description="HTH marR-type" evidence="4">
    <location>
        <begin position="6"/>
        <end position="138"/>
    </location>
</feature>
<dbReference type="PROSITE" id="PS50995">
    <property type="entry name" value="HTH_MARR_2"/>
    <property type="match status" value="1"/>
</dbReference>
<evidence type="ECO:0000256" key="3">
    <source>
        <dbReference type="ARBA" id="ARBA00023163"/>
    </source>
</evidence>
<dbReference type="EMBL" id="CP029487">
    <property type="protein sequence ID" value="QCT72410.1"/>
    <property type="molecule type" value="Genomic_DNA"/>
</dbReference>
<dbReference type="GO" id="GO:0003700">
    <property type="term" value="F:DNA-binding transcription factor activity"/>
    <property type="evidence" value="ECO:0007669"/>
    <property type="project" value="InterPro"/>
</dbReference>
<reference evidence="5 6" key="1">
    <citation type="submission" date="2018-05" db="EMBL/GenBank/DDBJ databases">
        <title>Genome comparison of Eubacterium sp.</title>
        <authorList>
            <person name="Feng Y."/>
            <person name="Sanchez-Andrea I."/>
            <person name="Stams A.J.M."/>
            <person name="De Vos W.M."/>
        </authorList>
    </citation>
    <scope>NUCLEOTIDE SEQUENCE [LARGE SCALE GENOMIC DNA]</scope>
    <source>
        <strain evidence="5 6">YI</strain>
    </source>
</reference>
<sequence>MELPTQDEILKLISIIQRKTQMYLNKQTSELGLTSGQAPFIMITCENGRIPQNRFVELLDMNKSTVTKMVAKLEENGYMTREANACDSRSFDVYPTEKAYEVLPELQRIGTGWVDEITADMTEIEKAVFFDLLRKSAERAGKYFDNH</sequence>
<dbReference type="KEGG" id="emt:CPZ25_014070"/>
<dbReference type="AlphaFoldDB" id="A0A4P9C9Y3"/>
<keyword evidence="6" id="KW-1185">Reference proteome</keyword>
<evidence type="ECO:0000256" key="1">
    <source>
        <dbReference type="ARBA" id="ARBA00023015"/>
    </source>
</evidence>
<dbReference type="PANTHER" id="PTHR42756:SF1">
    <property type="entry name" value="TRANSCRIPTIONAL REPRESSOR OF EMRAB OPERON"/>
    <property type="match status" value="1"/>
</dbReference>
<evidence type="ECO:0000256" key="2">
    <source>
        <dbReference type="ARBA" id="ARBA00023125"/>
    </source>
</evidence>
<name>A0A4P9C9Y3_EUBML</name>
<keyword evidence="2" id="KW-0238">DNA-binding</keyword>
<dbReference type="GO" id="GO:0003677">
    <property type="term" value="F:DNA binding"/>
    <property type="evidence" value="ECO:0007669"/>
    <property type="project" value="UniProtKB-KW"/>
</dbReference>
<protein>
    <submittedName>
        <fullName evidence="5">MarR family transcriptional regulator</fullName>
    </submittedName>
</protein>
<dbReference type="InterPro" id="IPR036388">
    <property type="entry name" value="WH-like_DNA-bd_sf"/>
</dbReference>